<dbReference type="Pfam" id="PF01485">
    <property type="entry name" value="IBR"/>
    <property type="match status" value="1"/>
</dbReference>
<feature type="region of interest" description="Disordered" evidence="9">
    <location>
        <begin position="768"/>
        <end position="837"/>
    </location>
</feature>
<dbReference type="Gene3D" id="1.20.120.1750">
    <property type="match status" value="1"/>
</dbReference>
<dbReference type="AlphaFoldDB" id="A0AAN7H571"/>
<feature type="compositionally biased region" description="Acidic residues" evidence="9">
    <location>
        <begin position="194"/>
        <end position="207"/>
    </location>
</feature>
<feature type="compositionally biased region" description="Low complexity" evidence="9">
    <location>
        <begin position="148"/>
        <end position="159"/>
    </location>
</feature>
<feature type="compositionally biased region" description="Basic residues" evidence="9">
    <location>
        <begin position="1040"/>
        <end position="1053"/>
    </location>
</feature>
<dbReference type="PANTHER" id="PTHR11685">
    <property type="entry name" value="RBR FAMILY RING FINGER AND IBR DOMAIN-CONTAINING"/>
    <property type="match status" value="1"/>
</dbReference>
<feature type="compositionally biased region" description="Basic residues" evidence="9">
    <location>
        <begin position="306"/>
        <end position="318"/>
    </location>
</feature>
<dbReference type="InterPro" id="IPR044066">
    <property type="entry name" value="TRIAD_supradom"/>
</dbReference>
<dbReference type="CDD" id="cd22584">
    <property type="entry name" value="Rcat_RBR_unk"/>
    <property type="match status" value="1"/>
</dbReference>
<feature type="region of interest" description="Disordered" evidence="9">
    <location>
        <begin position="1"/>
        <end position="331"/>
    </location>
</feature>
<dbReference type="EMBL" id="MU865326">
    <property type="protein sequence ID" value="KAK4227869.1"/>
    <property type="molecule type" value="Genomic_DNA"/>
</dbReference>
<dbReference type="InterPro" id="IPR017907">
    <property type="entry name" value="Znf_RING_CS"/>
</dbReference>
<feature type="domain" description="RING-type" evidence="10">
    <location>
        <begin position="379"/>
        <end position="582"/>
    </location>
</feature>
<keyword evidence="6" id="KW-0863">Zinc-finger</keyword>
<reference evidence="11" key="2">
    <citation type="submission" date="2023-05" db="EMBL/GenBank/DDBJ databases">
        <authorList>
            <consortium name="Lawrence Berkeley National Laboratory"/>
            <person name="Steindorff A."/>
            <person name="Hensen N."/>
            <person name="Bonometti L."/>
            <person name="Westerberg I."/>
            <person name="Brannstrom I.O."/>
            <person name="Guillou S."/>
            <person name="Cros-Aarteil S."/>
            <person name="Calhoun S."/>
            <person name="Haridas S."/>
            <person name="Kuo A."/>
            <person name="Mondo S."/>
            <person name="Pangilinan J."/>
            <person name="Riley R."/>
            <person name="Labutti K."/>
            <person name="Andreopoulos B."/>
            <person name="Lipzen A."/>
            <person name="Chen C."/>
            <person name="Yanf M."/>
            <person name="Daum C."/>
            <person name="Ng V."/>
            <person name="Clum A."/>
            <person name="Ohm R."/>
            <person name="Martin F."/>
            <person name="Silar P."/>
            <person name="Natvig D."/>
            <person name="Lalanne C."/>
            <person name="Gautier V."/>
            <person name="Ament-Velasquez S.L."/>
            <person name="Kruys A."/>
            <person name="Hutchinson M.I."/>
            <person name="Powell A.J."/>
            <person name="Barry K."/>
            <person name="Miller A.N."/>
            <person name="Grigoriev I.V."/>
            <person name="Debuchy R."/>
            <person name="Gladieux P."/>
            <person name="Thoren M.H."/>
            <person name="Johannesson H."/>
        </authorList>
    </citation>
    <scope>NUCLEOTIDE SEQUENCE</scope>
    <source>
        <strain evidence="11">CBS 990.96</strain>
    </source>
</reference>
<reference evidence="11" key="1">
    <citation type="journal article" date="2023" name="Mol. Phylogenet. Evol.">
        <title>Genome-scale phylogeny and comparative genomics of the fungal order Sordariales.</title>
        <authorList>
            <person name="Hensen N."/>
            <person name="Bonometti L."/>
            <person name="Westerberg I."/>
            <person name="Brannstrom I.O."/>
            <person name="Guillou S."/>
            <person name="Cros-Aarteil S."/>
            <person name="Calhoun S."/>
            <person name="Haridas S."/>
            <person name="Kuo A."/>
            <person name="Mondo S."/>
            <person name="Pangilinan J."/>
            <person name="Riley R."/>
            <person name="LaButti K."/>
            <person name="Andreopoulos B."/>
            <person name="Lipzen A."/>
            <person name="Chen C."/>
            <person name="Yan M."/>
            <person name="Daum C."/>
            <person name="Ng V."/>
            <person name="Clum A."/>
            <person name="Steindorff A."/>
            <person name="Ohm R.A."/>
            <person name="Martin F."/>
            <person name="Silar P."/>
            <person name="Natvig D.O."/>
            <person name="Lalanne C."/>
            <person name="Gautier V."/>
            <person name="Ament-Velasquez S.L."/>
            <person name="Kruys A."/>
            <person name="Hutchinson M.I."/>
            <person name="Powell A.J."/>
            <person name="Barry K."/>
            <person name="Miller A.N."/>
            <person name="Grigoriev I.V."/>
            <person name="Debuchy R."/>
            <person name="Gladieux P."/>
            <person name="Hiltunen Thoren M."/>
            <person name="Johannesson H."/>
        </authorList>
    </citation>
    <scope>NUCLEOTIDE SEQUENCE</scope>
    <source>
        <strain evidence="11">CBS 990.96</strain>
    </source>
</reference>
<evidence type="ECO:0000313" key="11">
    <source>
        <dbReference type="EMBL" id="KAK4227869.1"/>
    </source>
</evidence>
<evidence type="ECO:0000256" key="9">
    <source>
        <dbReference type="SAM" id="MobiDB-lite"/>
    </source>
</evidence>
<dbReference type="InterPro" id="IPR031127">
    <property type="entry name" value="E3_UB_ligase_RBR"/>
</dbReference>
<evidence type="ECO:0000256" key="5">
    <source>
        <dbReference type="ARBA" id="ARBA00022737"/>
    </source>
</evidence>
<keyword evidence="4" id="KW-0479">Metal-binding</keyword>
<evidence type="ECO:0000256" key="6">
    <source>
        <dbReference type="ARBA" id="ARBA00022771"/>
    </source>
</evidence>
<feature type="compositionally biased region" description="Pro residues" evidence="9">
    <location>
        <begin position="607"/>
        <end position="620"/>
    </location>
</feature>
<protein>
    <recommendedName>
        <fullName evidence="2">RBR-type E3 ubiquitin transferase</fullName>
        <ecNumber evidence="2">2.3.2.31</ecNumber>
    </recommendedName>
</protein>
<dbReference type="SMART" id="SM00647">
    <property type="entry name" value="IBR"/>
    <property type="match status" value="1"/>
</dbReference>
<feature type="region of interest" description="Disordered" evidence="9">
    <location>
        <begin position="1032"/>
        <end position="1054"/>
    </location>
</feature>
<dbReference type="GO" id="GO:0016567">
    <property type="term" value="P:protein ubiquitination"/>
    <property type="evidence" value="ECO:0007669"/>
    <property type="project" value="InterPro"/>
</dbReference>
<feature type="region of interest" description="Disordered" evidence="9">
    <location>
        <begin position="719"/>
        <end position="741"/>
    </location>
</feature>
<dbReference type="PROSITE" id="PS00518">
    <property type="entry name" value="ZF_RING_1"/>
    <property type="match status" value="1"/>
</dbReference>
<comment type="catalytic activity">
    <reaction evidence="1">
        <text>[E2 ubiquitin-conjugating enzyme]-S-ubiquitinyl-L-cysteine + [acceptor protein]-L-lysine = [E2 ubiquitin-conjugating enzyme]-L-cysteine + [acceptor protein]-N(6)-ubiquitinyl-L-lysine.</text>
        <dbReference type="EC" id="2.3.2.31"/>
    </reaction>
</comment>
<feature type="region of interest" description="Disordered" evidence="9">
    <location>
        <begin position="853"/>
        <end position="940"/>
    </location>
</feature>
<evidence type="ECO:0000259" key="10">
    <source>
        <dbReference type="PROSITE" id="PS51873"/>
    </source>
</evidence>
<feature type="compositionally biased region" description="Basic and acidic residues" evidence="9">
    <location>
        <begin position="237"/>
        <end position="247"/>
    </location>
</feature>
<dbReference type="Proteomes" id="UP001301958">
    <property type="component" value="Unassembled WGS sequence"/>
</dbReference>
<sequence length="1097" mass="123069">MADSRRSSLGKKNATSVGPQPASDWSPSSEPRTIPSPRTKRHGGDIDVDMDIVESSDDDSDDVKASTPQRKRQQPAARRPARVQVQRRPPPVPTDSETDTPPTPLKGRRRSERSPASMRAPNASVPVVGKVPKPHPIYEEDDDDEPPSRSARPSRPSSRQTVARHDLSSRSGGHRYRSTTTPESRRSPRTSVSDSDEDTEATSDEEMVIQPPRKQFPRVPMAPAVPAPPPASAMDPMYERLNRRPEIEYESPDPEPDTASRYTQSMARPRSRSQSRAPSSKWDQYRRPRDVDISRPASPEDDRARSKSRSRSKSRRPSTRQYDSDYNSRPPALIKRANTTAGDSHFASSRSLGSGRSAFYPDFPGSSVHPAQLEKPAKRLTTCVSCKNDRMLVERTIKLQCAHRMCQDCVRKNFARSMTSPEAMPPRCCSSNALIPFKKVEDLFDPQFKEAWKRKWREYSQALSNQIYCPSEGCGAVVRPESSRHKGGRSHARCTACSTKICCDCHGPWHRQTECPRDEPDAHVMAQPRLEGWQRCFRCGATEDLKDASNHVKCRCGAEFCGMCGNRWKACPCPMYRSGPTEALRTERVRITMNPRPNPFGSGPQHPSKPPSPRGYPPAFAPSQAPVARTRPPLGRPSSYEEEAHLHRMYEQREEHHARRMHSFDGFEQHTPERREYGQLKNPYEFEDARRRSDPRGYAVPFGDDDYRLPRAATVVAPSPPQTHVKMAPAPARSAFEPVSRPGFDRAAPRYDYASEVQYPRGRYASPERYEGGYMTDNYTSSRRRQHSTDGRKQFAHERQSRSRDRHAFAPETRRADSVDSWQHIPTRYPSPELMPMPTQMQMHAPERHMTAPERHMSMSERHNPPMERQMSARERHFQHAAERQQAAPAPEPRRASSLDRRLADRFNPESRNTPAPVGYHTGAGAPIPPPPMTSIGVGGPAPHMGIMPLVPFNRGPHPVPPPLARAATHPAQPMGMVPAPPPAPAPIPTAGTPRRHTMDEDIYIPGRHPGGPTPDWFGPSGHGMAPHEWDPSGGSARAPHVRRRPPHAHREHNKFEAKPSMQAGLSGPGRGLHRVTEWVNYIEDGPPEQHPGPLVA</sequence>
<proteinExistence type="predicted"/>
<evidence type="ECO:0000256" key="2">
    <source>
        <dbReference type="ARBA" id="ARBA00012251"/>
    </source>
</evidence>
<evidence type="ECO:0000256" key="4">
    <source>
        <dbReference type="ARBA" id="ARBA00022723"/>
    </source>
</evidence>
<evidence type="ECO:0000313" key="12">
    <source>
        <dbReference type="Proteomes" id="UP001301958"/>
    </source>
</evidence>
<dbReference type="GO" id="GO:0008270">
    <property type="term" value="F:zinc ion binding"/>
    <property type="evidence" value="ECO:0007669"/>
    <property type="project" value="UniProtKB-KW"/>
</dbReference>
<dbReference type="GO" id="GO:0061630">
    <property type="term" value="F:ubiquitin protein ligase activity"/>
    <property type="evidence" value="ECO:0007669"/>
    <property type="project" value="UniProtKB-EC"/>
</dbReference>
<dbReference type="PROSITE" id="PS51873">
    <property type="entry name" value="TRIAD"/>
    <property type="match status" value="1"/>
</dbReference>
<feature type="compositionally biased region" description="Basic and acidic residues" evidence="9">
    <location>
        <begin position="787"/>
        <end position="818"/>
    </location>
</feature>
<feature type="compositionally biased region" description="Low complexity" evidence="9">
    <location>
        <begin position="264"/>
        <end position="280"/>
    </location>
</feature>
<feature type="region of interest" description="Disordered" evidence="9">
    <location>
        <begin position="593"/>
        <end position="682"/>
    </location>
</feature>
<dbReference type="InterPro" id="IPR002867">
    <property type="entry name" value="IBR_dom"/>
</dbReference>
<comment type="caution">
    <text evidence="11">The sequence shown here is derived from an EMBL/GenBank/DDBJ whole genome shotgun (WGS) entry which is preliminary data.</text>
</comment>
<feature type="compositionally biased region" description="Polar residues" evidence="9">
    <location>
        <begin position="13"/>
        <end position="31"/>
    </location>
</feature>
<feature type="compositionally biased region" description="Basic and acidic residues" evidence="9">
    <location>
        <begin position="642"/>
        <end position="678"/>
    </location>
</feature>
<evidence type="ECO:0000256" key="8">
    <source>
        <dbReference type="ARBA" id="ARBA00022833"/>
    </source>
</evidence>
<keyword evidence="3" id="KW-0808">Transferase</keyword>
<name>A0AAN7H571_9PEZI</name>
<feature type="compositionally biased region" description="Basic and acidic residues" evidence="9">
    <location>
        <begin position="283"/>
        <end position="305"/>
    </location>
</feature>
<feature type="compositionally biased region" description="Low complexity" evidence="9">
    <location>
        <begin position="74"/>
        <end position="87"/>
    </location>
</feature>
<feature type="compositionally biased region" description="Basic and acidic residues" evidence="9">
    <location>
        <begin position="892"/>
        <end position="909"/>
    </location>
</feature>
<evidence type="ECO:0000256" key="3">
    <source>
        <dbReference type="ARBA" id="ARBA00022679"/>
    </source>
</evidence>
<evidence type="ECO:0000256" key="7">
    <source>
        <dbReference type="ARBA" id="ARBA00022786"/>
    </source>
</evidence>
<dbReference type="SUPFAM" id="SSF57850">
    <property type="entry name" value="RING/U-box"/>
    <property type="match status" value="2"/>
</dbReference>
<keyword evidence="5" id="KW-0677">Repeat</keyword>
<feature type="compositionally biased region" description="Acidic residues" evidence="9">
    <location>
        <begin position="46"/>
        <end position="61"/>
    </location>
</feature>
<keyword evidence="7" id="KW-0833">Ubl conjugation pathway</keyword>
<feature type="compositionally biased region" description="Basic and acidic residues" evidence="9">
    <location>
        <begin position="853"/>
        <end position="883"/>
    </location>
</feature>
<gene>
    <name evidence="11" type="ORF">QBC38DRAFT_182086</name>
</gene>
<accession>A0AAN7H571</accession>
<evidence type="ECO:0000256" key="1">
    <source>
        <dbReference type="ARBA" id="ARBA00001798"/>
    </source>
</evidence>
<keyword evidence="8" id="KW-0862">Zinc</keyword>
<keyword evidence="12" id="KW-1185">Reference proteome</keyword>
<organism evidence="11 12">
    <name type="scientific">Podospora fimiseda</name>
    <dbReference type="NCBI Taxonomy" id="252190"/>
    <lineage>
        <taxon>Eukaryota</taxon>
        <taxon>Fungi</taxon>
        <taxon>Dikarya</taxon>
        <taxon>Ascomycota</taxon>
        <taxon>Pezizomycotina</taxon>
        <taxon>Sordariomycetes</taxon>
        <taxon>Sordariomycetidae</taxon>
        <taxon>Sordariales</taxon>
        <taxon>Podosporaceae</taxon>
        <taxon>Podospora</taxon>
    </lineage>
</organism>
<dbReference type="EC" id="2.3.2.31" evidence="2"/>
<dbReference type="CDD" id="cd20335">
    <property type="entry name" value="BRcat_RBR"/>
    <property type="match status" value="1"/>
</dbReference>